<keyword evidence="7 18" id="KW-0679">Respiratory chain</keyword>
<organism evidence="21">
    <name type="scientific">Megalotomus sp</name>
    <dbReference type="NCBI Taxonomy" id="2931299"/>
    <lineage>
        <taxon>Eukaryota</taxon>
        <taxon>Metazoa</taxon>
        <taxon>Ecdysozoa</taxon>
        <taxon>Arthropoda</taxon>
        <taxon>Hexapoda</taxon>
        <taxon>Insecta</taxon>
        <taxon>Pterygota</taxon>
        <taxon>Neoptera</taxon>
        <taxon>Paraneoptera</taxon>
        <taxon>Hemiptera</taxon>
        <taxon>Heteroptera</taxon>
        <taxon>Panheteroptera</taxon>
        <taxon>Pentatomomorpha</taxon>
        <taxon>Coreoidea</taxon>
        <taxon>Alydidae</taxon>
        <taxon>Megalotomus</taxon>
    </lineage>
</organism>
<feature type="transmembrane region" description="Helical" evidence="18">
    <location>
        <begin position="57"/>
        <end position="82"/>
    </location>
</feature>
<evidence type="ECO:0000256" key="8">
    <source>
        <dbReference type="ARBA" id="ARBA00022692"/>
    </source>
</evidence>
<feature type="transmembrane region" description="Helical" evidence="18">
    <location>
        <begin position="235"/>
        <end position="255"/>
    </location>
</feature>
<evidence type="ECO:0000256" key="5">
    <source>
        <dbReference type="ARBA" id="ARBA00021008"/>
    </source>
</evidence>
<dbReference type="GO" id="GO:0005743">
    <property type="term" value="C:mitochondrial inner membrane"/>
    <property type="evidence" value="ECO:0007669"/>
    <property type="project" value="UniProtKB-SubCell"/>
</dbReference>
<geneLocation type="mitochondrion" evidence="21"/>
<dbReference type="PANTHER" id="PTHR46552:SF1">
    <property type="entry name" value="NADH-UBIQUINONE OXIDOREDUCTASE CHAIN 2"/>
    <property type="match status" value="1"/>
</dbReference>
<accession>A0A8T9ZXZ1</accession>
<dbReference type="Pfam" id="PF00361">
    <property type="entry name" value="Proton_antipo_M"/>
    <property type="match status" value="1"/>
</dbReference>
<dbReference type="AlphaFoldDB" id="A0A8T9ZXZ1"/>
<evidence type="ECO:0000256" key="10">
    <source>
        <dbReference type="ARBA" id="ARBA00022967"/>
    </source>
</evidence>
<keyword evidence="11 18" id="KW-0249">Electron transport</keyword>
<keyword evidence="12 18" id="KW-1133">Transmembrane helix</keyword>
<dbReference type="InterPro" id="IPR050175">
    <property type="entry name" value="Complex_I_Subunit_2"/>
</dbReference>
<evidence type="ECO:0000256" key="19">
    <source>
        <dbReference type="SAM" id="SignalP"/>
    </source>
</evidence>
<feature type="transmembrane region" description="Helical" evidence="18">
    <location>
        <begin position="173"/>
        <end position="189"/>
    </location>
</feature>
<evidence type="ECO:0000256" key="9">
    <source>
        <dbReference type="ARBA" id="ARBA00022792"/>
    </source>
</evidence>
<keyword evidence="19" id="KW-0732">Signal</keyword>
<evidence type="ECO:0000256" key="1">
    <source>
        <dbReference type="ARBA" id="ARBA00003257"/>
    </source>
</evidence>
<name>A0A8T9ZXZ1_9HEMI</name>
<feature type="transmembrane region" description="Helical" evidence="18">
    <location>
        <begin position="311"/>
        <end position="330"/>
    </location>
</feature>
<keyword evidence="16 18" id="KW-0472">Membrane</keyword>
<proteinExistence type="inferred from homology"/>
<evidence type="ECO:0000256" key="4">
    <source>
        <dbReference type="ARBA" id="ARBA00012944"/>
    </source>
</evidence>
<protein>
    <recommendedName>
        <fullName evidence="5 18">NADH-ubiquinone oxidoreductase chain 2</fullName>
        <ecNumber evidence="4 18">7.1.1.2</ecNumber>
    </recommendedName>
</protein>
<dbReference type="InterPro" id="IPR001750">
    <property type="entry name" value="ND/Mrp_TM"/>
</dbReference>
<evidence type="ECO:0000256" key="3">
    <source>
        <dbReference type="ARBA" id="ARBA00007012"/>
    </source>
</evidence>
<comment type="catalytic activity">
    <reaction evidence="17 18">
        <text>a ubiquinone + NADH + 5 H(+)(in) = a ubiquinol + NAD(+) + 4 H(+)(out)</text>
        <dbReference type="Rhea" id="RHEA:29091"/>
        <dbReference type="Rhea" id="RHEA-COMP:9565"/>
        <dbReference type="Rhea" id="RHEA-COMP:9566"/>
        <dbReference type="ChEBI" id="CHEBI:15378"/>
        <dbReference type="ChEBI" id="CHEBI:16389"/>
        <dbReference type="ChEBI" id="CHEBI:17976"/>
        <dbReference type="ChEBI" id="CHEBI:57540"/>
        <dbReference type="ChEBI" id="CHEBI:57945"/>
        <dbReference type="EC" id="7.1.1.2"/>
    </reaction>
</comment>
<reference evidence="21" key="1">
    <citation type="journal article" date="2022" name="Cladistics">
        <title>Diversification of the phytophagous lineages of true bugs (Insecta: Hemiptera: Heteroptera) shortly after that of the flowering plants.</title>
        <authorList>
            <person name="Ye F."/>
            <person name="Kment P."/>
            <person name="Redei D."/>
            <person name="Luo J.Y."/>
            <person name="Wang Y.H."/>
            <person name="Kuechler S.M."/>
            <person name="Zhang W.W."/>
            <person name="Chen P.P."/>
            <person name="Wu H.Y."/>
            <person name="Wu Y.Z."/>
            <person name="Sun X.Y."/>
            <person name="Ding L."/>
            <person name="Wang Y.R."/>
            <person name="Xie Q."/>
        </authorList>
    </citation>
    <scope>NUCLEOTIDE SEQUENCE</scope>
</reference>
<dbReference type="GO" id="GO:0008137">
    <property type="term" value="F:NADH dehydrogenase (ubiquinone) activity"/>
    <property type="evidence" value="ECO:0007669"/>
    <property type="project" value="UniProtKB-EC"/>
</dbReference>
<feature type="transmembrane region" description="Helical" evidence="18">
    <location>
        <begin position="267"/>
        <end position="290"/>
    </location>
</feature>
<keyword evidence="8 18" id="KW-0812">Transmembrane</keyword>
<keyword evidence="15 18" id="KW-0496">Mitochondrion</keyword>
<evidence type="ECO:0000256" key="18">
    <source>
        <dbReference type="RuleBase" id="RU003403"/>
    </source>
</evidence>
<keyword evidence="10 18" id="KW-1278">Translocase</keyword>
<feature type="signal peptide" evidence="19">
    <location>
        <begin position="1"/>
        <end position="24"/>
    </location>
</feature>
<evidence type="ECO:0000256" key="7">
    <source>
        <dbReference type="ARBA" id="ARBA00022660"/>
    </source>
</evidence>
<evidence type="ECO:0000256" key="16">
    <source>
        <dbReference type="ARBA" id="ARBA00023136"/>
    </source>
</evidence>
<dbReference type="InterPro" id="IPR003917">
    <property type="entry name" value="NADH_UbQ_OxRdtase_chain2"/>
</dbReference>
<feature type="transmembrane region" description="Helical" evidence="18">
    <location>
        <begin position="94"/>
        <end position="112"/>
    </location>
</feature>
<evidence type="ECO:0000256" key="13">
    <source>
        <dbReference type="ARBA" id="ARBA00023027"/>
    </source>
</evidence>
<keyword evidence="14 18" id="KW-0830">Ubiquinone</keyword>
<evidence type="ECO:0000256" key="2">
    <source>
        <dbReference type="ARBA" id="ARBA00004448"/>
    </source>
</evidence>
<dbReference type="EMBL" id="MW619684">
    <property type="protein sequence ID" value="UPL65792.1"/>
    <property type="molecule type" value="Genomic_DNA"/>
</dbReference>
<evidence type="ECO:0000313" key="21">
    <source>
        <dbReference type="EMBL" id="UPL65792.1"/>
    </source>
</evidence>
<keyword evidence="6" id="KW-0813">Transport</keyword>
<dbReference type="PRINTS" id="PR01436">
    <property type="entry name" value="NADHDHGNASE2"/>
</dbReference>
<dbReference type="GO" id="GO:0006120">
    <property type="term" value="P:mitochondrial electron transport, NADH to ubiquinone"/>
    <property type="evidence" value="ECO:0007669"/>
    <property type="project" value="InterPro"/>
</dbReference>
<comment type="function">
    <text evidence="18">Core subunit of the mitochondrial membrane respiratory chain NADH dehydrogenase (Complex I) which catalyzes electron transfer from NADH through the respiratory chain, using ubiquinone as an electron acceptor. Essential for the catalytic activity and assembly of complex I.</text>
</comment>
<comment type="subcellular location">
    <subcellularLocation>
        <location evidence="2 18">Mitochondrion inner membrane</location>
        <topology evidence="2 18">Multi-pass membrane protein</topology>
    </subcellularLocation>
</comment>
<keyword evidence="9 18" id="KW-0999">Mitochondrion inner membrane</keyword>
<feature type="domain" description="NADH:quinone oxidoreductase/Mrp antiporter transmembrane" evidence="20">
    <location>
        <begin position="24"/>
        <end position="282"/>
    </location>
</feature>
<feature type="chain" id="PRO_5035948193" description="NADH-ubiquinone oxidoreductase chain 2" evidence="19">
    <location>
        <begin position="25"/>
        <end position="332"/>
    </location>
</feature>
<evidence type="ECO:0000259" key="20">
    <source>
        <dbReference type="Pfam" id="PF00361"/>
    </source>
</evidence>
<sequence length="332" mass="38914">MTFNYSKLIFLMMLILSSLMILSADNWLSMWMGLEINLMSFIPLISKTKNKSSSQAIMIYFLTQSIGSVILLFSVLMNPLFFLNMTLNELIKSLMYISIMIKVGMAPFHLWLPEMLSNLSWLEVSILLTWQKVGPLSILNNMNPNLWFIYLSVIMSTMIGAIGGLNQTSLRKILAYSSINHLGWMVMFMSMSTSWYKYLIIYSMLIILFCIILSENNFYFINQVNSNSYSMMEKYSFHIMLLSIGGLPPFIGFLPKWMVIQMMIKTNLYFIMLLMMLFSLITLFYYLRLITSMILLYSSMNKWNNYSKMNNLYMFIIYLINMLLPMFSIINF</sequence>
<keyword evidence="13 18" id="KW-0520">NAD</keyword>
<evidence type="ECO:0000256" key="17">
    <source>
        <dbReference type="ARBA" id="ARBA00049551"/>
    </source>
</evidence>
<evidence type="ECO:0000256" key="12">
    <source>
        <dbReference type="ARBA" id="ARBA00022989"/>
    </source>
</evidence>
<dbReference type="PANTHER" id="PTHR46552">
    <property type="entry name" value="NADH-UBIQUINONE OXIDOREDUCTASE CHAIN 2"/>
    <property type="match status" value="1"/>
</dbReference>
<evidence type="ECO:0000256" key="6">
    <source>
        <dbReference type="ARBA" id="ARBA00022448"/>
    </source>
</evidence>
<evidence type="ECO:0000256" key="15">
    <source>
        <dbReference type="ARBA" id="ARBA00023128"/>
    </source>
</evidence>
<comment type="similarity">
    <text evidence="3 18">Belongs to the complex I subunit 2 family.</text>
</comment>
<comment type="function">
    <text evidence="1">Core subunit of the mitochondrial membrane respiratory chain NADH dehydrogenase (Complex I) that is believed to belong to the minimal assembly required for catalysis. Complex I functions in the transfer of electrons from NADH to the respiratory chain. The immediate electron acceptor for the enzyme is believed to be ubiquinone.</text>
</comment>
<feature type="transmembrane region" description="Helical" evidence="18">
    <location>
        <begin position="147"/>
        <end position="166"/>
    </location>
</feature>
<evidence type="ECO:0000256" key="14">
    <source>
        <dbReference type="ARBA" id="ARBA00023075"/>
    </source>
</evidence>
<evidence type="ECO:0000256" key="11">
    <source>
        <dbReference type="ARBA" id="ARBA00022982"/>
    </source>
</evidence>
<feature type="transmembrane region" description="Helical" evidence="18">
    <location>
        <begin position="195"/>
        <end position="214"/>
    </location>
</feature>
<dbReference type="EC" id="7.1.1.2" evidence="4 18"/>